<dbReference type="Proteomes" id="UP000176406">
    <property type="component" value="Unassembled WGS sequence"/>
</dbReference>
<reference evidence="1 2" key="1">
    <citation type="journal article" date="2016" name="Nat. Commun.">
        <title>Thousands of microbial genomes shed light on interconnected biogeochemical processes in an aquifer system.</title>
        <authorList>
            <person name="Anantharaman K."/>
            <person name="Brown C.T."/>
            <person name="Hug L.A."/>
            <person name="Sharon I."/>
            <person name="Castelle C.J."/>
            <person name="Probst A.J."/>
            <person name="Thomas B.C."/>
            <person name="Singh A."/>
            <person name="Wilkins M.J."/>
            <person name="Karaoz U."/>
            <person name="Brodie E.L."/>
            <person name="Williams K.H."/>
            <person name="Hubbard S.S."/>
            <person name="Banfield J.F."/>
        </authorList>
    </citation>
    <scope>NUCLEOTIDE SEQUENCE [LARGE SCALE GENOMIC DNA]</scope>
</reference>
<comment type="caution">
    <text evidence="1">The sequence shown here is derived from an EMBL/GenBank/DDBJ whole genome shotgun (WGS) entry which is preliminary data.</text>
</comment>
<evidence type="ECO:0000313" key="1">
    <source>
        <dbReference type="EMBL" id="OGZ23713.1"/>
    </source>
</evidence>
<evidence type="ECO:0000313" key="2">
    <source>
        <dbReference type="Proteomes" id="UP000176406"/>
    </source>
</evidence>
<name>A0A1G2ED18_9BACT</name>
<proteinExistence type="predicted"/>
<dbReference type="EMBL" id="MHMG01000010">
    <property type="protein sequence ID" value="OGZ23713.1"/>
    <property type="molecule type" value="Genomic_DNA"/>
</dbReference>
<dbReference type="AlphaFoldDB" id="A0A1G2ED18"/>
<organism evidence="1 2">
    <name type="scientific">Candidatus Nealsonbacteria bacterium RIFCSPLOWO2_01_FULL_41_9</name>
    <dbReference type="NCBI Taxonomy" id="1801671"/>
    <lineage>
        <taxon>Bacteria</taxon>
        <taxon>Candidatus Nealsoniibacteriota</taxon>
    </lineage>
</organism>
<protein>
    <submittedName>
        <fullName evidence="1">Uncharacterized protein</fullName>
    </submittedName>
</protein>
<accession>A0A1G2ED18</accession>
<sequence>MRLPEPGENSLKYIVLFLRRLAGRIPPFISYPLADSRKIAIFIFAVLIKTTSGNNSYPFFARLVCRLGDNM</sequence>
<gene>
    <name evidence="1" type="ORF">A3A08_01270</name>
</gene>